<evidence type="ECO:0000313" key="3">
    <source>
        <dbReference type="Proteomes" id="UP000001075"/>
    </source>
</evidence>
<dbReference type="AlphaFoldDB" id="G3GRA3"/>
<gene>
    <name evidence="2" type="ORF">I79_000046</name>
</gene>
<dbReference type="EMBL" id="JH000002">
    <property type="protein sequence ID" value="EGV92503.1"/>
    <property type="molecule type" value="Genomic_DNA"/>
</dbReference>
<evidence type="ECO:0000313" key="2">
    <source>
        <dbReference type="EMBL" id="EGV92503.1"/>
    </source>
</evidence>
<reference evidence="3" key="1">
    <citation type="journal article" date="2011" name="Nat. Biotechnol.">
        <title>The genomic sequence of the Chinese hamster ovary (CHO)-K1 cell line.</title>
        <authorList>
            <person name="Xu X."/>
            <person name="Nagarajan H."/>
            <person name="Lewis N.E."/>
            <person name="Pan S."/>
            <person name="Cai Z."/>
            <person name="Liu X."/>
            <person name="Chen W."/>
            <person name="Xie M."/>
            <person name="Wang W."/>
            <person name="Hammond S."/>
            <person name="Andersen M.R."/>
            <person name="Neff N."/>
            <person name="Passarelli B."/>
            <person name="Koh W."/>
            <person name="Fan H.C."/>
            <person name="Wang J."/>
            <person name="Gui Y."/>
            <person name="Lee K.H."/>
            <person name="Betenbaugh M.J."/>
            <person name="Quake S.R."/>
            <person name="Famili I."/>
            <person name="Palsson B.O."/>
            <person name="Wang J."/>
        </authorList>
    </citation>
    <scope>NUCLEOTIDE SEQUENCE [LARGE SCALE GENOMIC DNA]</scope>
    <source>
        <strain evidence="3">CHO K1 cell line</strain>
    </source>
</reference>
<dbReference type="InParanoid" id="G3GRA3"/>
<sequence length="79" mass="9205">MGGEVQRRSLHAHTCARSLTQRHVKKNLGTSKHHQGKHEGMRFNPQPFGVGNRESLYHRESPLPPRIFGINKWLFLRDH</sequence>
<accession>G3GRA3</accession>
<proteinExistence type="predicted"/>
<feature type="region of interest" description="Disordered" evidence="1">
    <location>
        <begin position="1"/>
        <end position="56"/>
    </location>
</feature>
<name>G3GRA3_CRIGR</name>
<feature type="compositionally biased region" description="Basic residues" evidence="1">
    <location>
        <begin position="20"/>
        <end position="36"/>
    </location>
</feature>
<protein>
    <submittedName>
        <fullName evidence="2">Uncharacterized protein</fullName>
    </submittedName>
</protein>
<dbReference type="Proteomes" id="UP000001075">
    <property type="component" value="Unassembled WGS sequence"/>
</dbReference>
<organism evidence="2 3">
    <name type="scientific">Cricetulus griseus</name>
    <name type="common">Chinese hamster</name>
    <name type="synonym">Cricetulus barabensis griseus</name>
    <dbReference type="NCBI Taxonomy" id="10029"/>
    <lineage>
        <taxon>Eukaryota</taxon>
        <taxon>Metazoa</taxon>
        <taxon>Chordata</taxon>
        <taxon>Craniata</taxon>
        <taxon>Vertebrata</taxon>
        <taxon>Euteleostomi</taxon>
        <taxon>Mammalia</taxon>
        <taxon>Eutheria</taxon>
        <taxon>Euarchontoglires</taxon>
        <taxon>Glires</taxon>
        <taxon>Rodentia</taxon>
        <taxon>Myomorpha</taxon>
        <taxon>Muroidea</taxon>
        <taxon>Cricetidae</taxon>
        <taxon>Cricetinae</taxon>
        <taxon>Cricetulus</taxon>
    </lineage>
</organism>
<evidence type="ECO:0000256" key="1">
    <source>
        <dbReference type="SAM" id="MobiDB-lite"/>
    </source>
</evidence>